<dbReference type="Pfam" id="PF11961">
    <property type="entry name" value="DUF3475"/>
    <property type="match status" value="1"/>
</dbReference>
<evidence type="ECO:0000259" key="1">
    <source>
        <dbReference type="Pfam" id="PF05003"/>
    </source>
</evidence>
<dbReference type="AlphaFoldDB" id="C4J6U6"/>
<reference evidence="3" key="1">
    <citation type="journal article" date="2009" name="PLoS Genet.">
        <title>Sequencing, mapping, and analysis of 27,455 maize full-length cDNAs.</title>
        <authorList>
            <person name="Soderlund C."/>
            <person name="Descour A."/>
            <person name="Kudrna D."/>
            <person name="Bomhoff M."/>
            <person name="Boyd L."/>
            <person name="Currie J."/>
            <person name="Angelova A."/>
            <person name="Collura K."/>
            <person name="Wissotski M."/>
            <person name="Ashley E."/>
            <person name="Morrow D."/>
            <person name="Fernandes J."/>
            <person name="Walbot V."/>
            <person name="Yu Y."/>
        </authorList>
    </citation>
    <scope>NUCLEOTIDE SEQUENCE</scope>
    <source>
        <strain evidence="3">B73</strain>
    </source>
</reference>
<evidence type="ECO:0000259" key="2">
    <source>
        <dbReference type="Pfam" id="PF11961"/>
    </source>
</evidence>
<reference evidence="3" key="3">
    <citation type="submission" date="2012-06" db="EMBL/GenBank/DDBJ databases">
        <authorList>
            <person name="Yu Y."/>
            <person name="Currie J."/>
            <person name="Lomeli R."/>
            <person name="Angelova A."/>
            <person name="Collura K."/>
            <person name="Wissotski M."/>
            <person name="Campos D."/>
            <person name="Kudrna D."/>
            <person name="Golser W."/>
            <person name="Ashely E."/>
            <person name="Descour A."/>
            <person name="Fernandes J."/>
            <person name="Soderlund C."/>
            <person name="Walbot V."/>
        </authorList>
    </citation>
    <scope>NUCLEOTIDE SEQUENCE</scope>
    <source>
        <strain evidence="3">B73</strain>
    </source>
</reference>
<feature type="domain" description="DUF3475" evidence="2">
    <location>
        <begin position="74"/>
        <end position="130"/>
    </location>
</feature>
<evidence type="ECO:0000313" key="4">
    <source>
        <dbReference type="EnsemblPlants" id="Zm00001eb210430_P001"/>
    </source>
</evidence>
<dbReference type="OrthoDB" id="2018987at2759"/>
<dbReference type="Proteomes" id="UP000007305">
    <property type="component" value="Chromosome 5"/>
</dbReference>
<dbReference type="PANTHER" id="PTHR31371">
    <property type="entry name" value="BNAC09G50660D PROTEIN"/>
    <property type="match status" value="1"/>
</dbReference>
<dbReference type="Gramene" id="Zm00001eb210430_T001">
    <property type="protein sequence ID" value="Zm00001eb210430_P001"/>
    <property type="gene ID" value="Zm00001eb210430"/>
</dbReference>
<reference evidence="4" key="5">
    <citation type="submission" date="2021-05" db="UniProtKB">
        <authorList>
            <consortium name="EnsemblPlants"/>
        </authorList>
    </citation>
    <scope>IDENTIFICATION</scope>
    <source>
        <strain evidence="4">cv. B73</strain>
    </source>
</reference>
<dbReference type="InterPro" id="IPR007700">
    <property type="entry name" value="DUF668"/>
</dbReference>
<dbReference type="GeneID" id="100277681"/>
<dbReference type="EnsemblPlants" id="Zm00001eb210430_T001">
    <property type="protein sequence ID" value="Zm00001eb210430_P001"/>
    <property type="gene ID" value="Zm00001eb210430"/>
</dbReference>
<dbReference type="Pfam" id="PF05003">
    <property type="entry name" value="DUF668"/>
    <property type="match status" value="1"/>
</dbReference>
<protein>
    <recommendedName>
        <fullName evidence="6">DUF3475 domain-containing protein</fullName>
    </recommendedName>
</protein>
<dbReference type="RefSeq" id="NP_001144656.2">
    <property type="nucleotide sequence ID" value="NM_001151184.2"/>
</dbReference>
<dbReference type="PANTHER" id="PTHR31371:SF14">
    <property type="entry name" value="SIMILARITY TO UNKNOWN PROTEIN"/>
    <property type="match status" value="1"/>
</dbReference>
<name>C4J6U6_MAIZE</name>
<reference evidence="4" key="4">
    <citation type="submission" date="2019-07" db="EMBL/GenBank/DDBJ databases">
        <authorList>
            <person name="Seetharam A."/>
            <person name="Woodhouse M."/>
            <person name="Cannon E."/>
        </authorList>
    </citation>
    <scope>NUCLEOTIDE SEQUENCE [LARGE SCALE GENOMIC DNA]</scope>
    <source>
        <strain evidence="4">cv. B73</strain>
    </source>
</reference>
<evidence type="ECO:0000313" key="5">
    <source>
        <dbReference type="Proteomes" id="UP000007305"/>
    </source>
</evidence>
<accession>C4J6U6</accession>
<feature type="domain" description="DUF668" evidence="1">
    <location>
        <begin position="359"/>
        <end position="445"/>
    </location>
</feature>
<dbReference type="InterPro" id="IPR021864">
    <property type="entry name" value="DUF3475"/>
</dbReference>
<reference evidence="5" key="2">
    <citation type="journal article" date="2009" name="Science">
        <title>The B73 maize genome: complexity, diversity, and dynamics.</title>
        <authorList>
            <person name="Schnable P.S."/>
            <person name="Ware D."/>
            <person name="Fulton R.S."/>
            <person name="Stein J.C."/>
            <person name="Wei F."/>
            <person name="Pasternak S."/>
            <person name="Liang C."/>
            <person name="Zhang J."/>
            <person name="Fulton L."/>
            <person name="Graves T.A."/>
            <person name="Minx P."/>
            <person name="Reily A.D."/>
            <person name="Courtney L."/>
            <person name="Kruchowski S.S."/>
            <person name="Tomlinson C."/>
            <person name="Strong C."/>
            <person name="Delehaunty K."/>
            <person name="Fronick C."/>
            <person name="Courtney B."/>
            <person name="Rock S.M."/>
            <person name="Belter E."/>
            <person name="Du F."/>
            <person name="Kim K."/>
            <person name="Abbott R.M."/>
            <person name="Cotton M."/>
            <person name="Levy A."/>
            <person name="Marchetto P."/>
            <person name="Ochoa K."/>
            <person name="Jackson S.M."/>
            <person name="Gillam B."/>
            <person name="Chen W."/>
            <person name="Yan L."/>
            <person name="Higginbotham J."/>
            <person name="Cardenas M."/>
            <person name="Waligorski J."/>
            <person name="Applebaum E."/>
            <person name="Phelps L."/>
            <person name="Falcone J."/>
            <person name="Kanchi K."/>
            <person name="Thane T."/>
            <person name="Scimone A."/>
            <person name="Thane N."/>
            <person name="Henke J."/>
            <person name="Wang T."/>
            <person name="Ruppert J."/>
            <person name="Shah N."/>
            <person name="Rotter K."/>
            <person name="Hodges J."/>
            <person name="Ingenthron E."/>
            <person name="Cordes M."/>
            <person name="Kohlberg S."/>
            <person name="Sgro J."/>
            <person name="Delgado B."/>
            <person name="Mead K."/>
            <person name="Chinwalla A."/>
            <person name="Leonard S."/>
            <person name="Crouse K."/>
            <person name="Collura K."/>
            <person name="Kudrna D."/>
            <person name="Currie J."/>
            <person name="He R."/>
            <person name="Angelova A."/>
            <person name="Rajasekar S."/>
            <person name="Mueller T."/>
            <person name="Lomeli R."/>
            <person name="Scara G."/>
            <person name="Ko A."/>
            <person name="Delaney K."/>
            <person name="Wissotski M."/>
            <person name="Lopez G."/>
            <person name="Campos D."/>
            <person name="Braidotti M."/>
            <person name="Ashley E."/>
            <person name="Golser W."/>
            <person name="Kim H."/>
            <person name="Lee S."/>
            <person name="Lin J."/>
            <person name="Dujmic Z."/>
            <person name="Kim W."/>
            <person name="Talag J."/>
            <person name="Zuccolo A."/>
            <person name="Fan C."/>
            <person name="Sebastian A."/>
            <person name="Kramer M."/>
            <person name="Spiegel L."/>
            <person name="Nascimento L."/>
            <person name="Zutavern T."/>
            <person name="Miller B."/>
            <person name="Ambroise C."/>
            <person name="Muller S."/>
            <person name="Spooner W."/>
            <person name="Narechania A."/>
            <person name="Ren L."/>
            <person name="Wei S."/>
            <person name="Kumari S."/>
            <person name="Faga B."/>
            <person name="Levy M.J."/>
            <person name="McMahan L."/>
            <person name="Van Buren P."/>
            <person name="Vaughn M.W."/>
            <person name="Ying K."/>
            <person name="Yeh C.-T."/>
            <person name="Emrich S.J."/>
            <person name="Jia Y."/>
            <person name="Kalyanaraman A."/>
            <person name="Hsia A.-P."/>
            <person name="Barbazuk W.B."/>
            <person name="Baucom R.S."/>
            <person name="Brutnell T.P."/>
            <person name="Carpita N.C."/>
            <person name="Chaparro C."/>
            <person name="Chia J.-M."/>
            <person name="Deragon J.-M."/>
            <person name="Estill J.C."/>
            <person name="Fu Y."/>
            <person name="Jeddeloh J.A."/>
            <person name="Han Y."/>
            <person name="Lee H."/>
            <person name="Li P."/>
            <person name="Lisch D.R."/>
            <person name="Liu S."/>
            <person name="Liu Z."/>
            <person name="Nagel D.H."/>
            <person name="McCann M.C."/>
            <person name="SanMiguel P."/>
            <person name="Myers A.M."/>
            <person name="Nettleton D."/>
            <person name="Nguyen J."/>
            <person name="Penning B.W."/>
            <person name="Ponnala L."/>
            <person name="Schneider K.L."/>
            <person name="Schwartz D.C."/>
            <person name="Sharma A."/>
            <person name="Soderlund C."/>
            <person name="Springer N.M."/>
            <person name="Sun Q."/>
            <person name="Wang H."/>
            <person name="Waterman M."/>
            <person name="Westerman R."/>
            <person name="Wolfgruber T.K."/>
            <person name="Yang L."/>
            <person name="Yu Y."/>
            <person name="Zhang L."/>
            <person name="Zhou S."/>
            <person name="Zhu Q."/>
            <person name="Bennetzen J.L."/>
            <person name="Dawe R.K."/>
            <person name="Jiang J."/>
            <person name="Jiang N."/>
            <person name="Presting G.G."/>
            <person name="Wessler S.R."/>
            <person name="Aluru S."/>
            <person name="Martienssen R.A."/>
            <person name="Clifton S.W."/>
            <person name="McCombie W.R."/>
            <person name="Wing R.A."/>
            <person name="Wilson R.K."/>
        </authorList>
    </citation>
    <scope>NUCLEOTIDE SEQUENCE [LARGE SCALE GENOMIC DNA]</scope>
    <source>
        <strain evidence="5">cv. B73</strain>
    </source>
</reference>
<evidence type="ECO:0008006" key="6">
    <source>
        <dbReference type="Google" id="ProtNLM"/>
    </source>
</evidence>
<dbReference type="FunCoup" id="C4J6U6">
    <property type="interactions" value="1103"/>
</dbReference>
<dbReference type="HOGENOM" id="CLU_020386_2_0_1"/>
<evidence type="ECO:0000313" key="3">
    <source>
        <dbReference type="EMBL" id="ACR36896.1"/>
    </source>
</evidence>
<dbReference type="KEGG" id="zma:100277681"/>
<organism evidence="3">
    <name type="scientific">Zea mays</name>
    <name type="common">Maize</name>
    <dbReference type="NCBI Taxonomy" id="4577"/>
    <lineage>
        <taxon>Eukaryota</taxon>
        <taxon>Viridiplantae</taxon>
        <taxon>Streptophyta</taxon>
        <taxon>Embryophyta</taxon>
        <taxon>Tracheophyta</taxon>
        <taxon>Spermatophyta</taxon>
        <taxon>Magnoliopsida</taxon>
        <taxon>Liliopsida</taxon>
        <taxon>Poales</taxon>
        <taxon>Poaceae</taxon>
        <taxon>PACMAD clade</taxon>
        <taxon>Panicoideae</taxon>
        <taxon>Andropogonodae</taxon>
        <taxon>Andropogoneae</taxon>
        <taxon>Tripsacinae</taxon>
        <taxon>Zea</taxon>
    </lineage>
</organism>
<sequence length="513" mass="55448">MSDYLCGVLVASSELNFNSQLRSSIKSLLALCFPSPSLSMALESWLTKVRSAMSSASGGSGAPSRPRKQSTVGILAFEVASLMSKLLQLWRAVGDAAVARLRHETMNLHGVRKMVSDDDDFLVGLARAELVDTLRAASDSVTALAARCADPSLRDFRDAFLELADTGRDRHRWTAPSWKEMDARASRMGKQVATTAALRRAMEELAEAEHGLRKLVVLQCAANSLSASKISAASEQQQVVFSKRQEVKHLKQTSLWGSTFDAVVASLARAAFTTLARIKAVFGAGREQRHPPLYRSLTLSSAVHPSGDARSPPSRKSMSMEEVLLFDVDNQPSFAPKRQVRGGGFLEDSSAALTPPAGTLGAAALSPRYAGLVISIERMARSPLLVGPEERDELYGMLTASVRAQLRARLRGAVPAADPGLAGQWCAALAGILEWLAPMAHATVRWQAERSLEQRGGSGNGSVLLLQTLQFAERDKVDAAVVELLVGLNYVWRFEKEMSCRAMLASPARPPVR</sequence>
<dbReference type="ExpressionAtlas" id="C4J6U6">
    <property type="expression patterns" value="baseline and differential"/>
</dbReference>
<proteinExistence type="evidence at transcript level"/>
<dbReference type="GO" id="GO:0045927">
    <property type="term" value="P:positive regulation of growth"/>
    <property type="evidence" value="ECO:0007669"/>
    <property type="project" value="InterPro"/>
</dbReference>
<keyword evidence="5" id="KW-1185">Reference proteome</keyword>
<dbReference type="EMBL" id="BT086543">
    <property type="protein sequence ID" value="ACR36896.1"/>
    <property type="molecule type" value="mRNA"/>
</dbReference>